<keyword evidence="3" id="KW-0378">Hydrolase</keyword>
<accession>A0A917QTA4</accession>
<protein>
    <submittedName>
        <fullName evidence="3">Alpha/beta hydrolase</fullName>
    </submittedName>
</protein>
<dbReference type="EMBL" id="BMMW01000006">
    <property type="protein sequence ID" value="GGK67460.1"/>
    <property type="molecule type" value="Genomic_DNA"/>
</dbReference>
<feature type="domain" description="DUF1023" evidence="2">
    <location>
        <begin position="313"/>
        <end position="493"/>
    </location>
</feature>
<name>A0A917QTA4_9NOCA</name>
<gene>
    <name evidence="3" type="ORF">GCM10011591_44520</name>
</gene>
<feature type="compositionally biased region" description="Basic and acidic residues" evidence="1">
    <location>
        <begin position="536"/>
        <end position="547"/>
    </location>
</feature>
<organism evidence="3 4">
    <name type="scientific">Nocardia camponoti</name>
    <dbReference type="NCBI Taxonomy" id="1616106"/>
    <lineage>
        <taxon>Bacteria</taxon>
        <taxon>Bacillati</taxon>
        <taxon>Actinomycetota</taxon>
        <taxon>Actinomycetes</taxon>
        <taxon>Mycobacteriales</taxon>
        <taxon>Nocardiaceae</taxon>
        <taxon>Nocardia</taxon>
    </lineage>
</organism>
<dbReference type="Proteomes" id="UP000612956">
    <property type="component" value="Unassembled WGS sequence"/>
</dbReference>
<dbReference type="SUPFAM" id="SSF53474">
    <property type="entry name" value="alpha/beta-Hydrolases"/>
    <property type="match status" value="1"/>
</dbReference>
<dbReference type="InterPro" id="IPR010427">
    <property type="entry name" value="DUF1023"/>
</dbReference>
<feature type="region of interest" description="Disordered" evidence="1">
    <location>
        <begin position="514"/>
        <end position="572"/>
    </location>
</feature>
<reference evidence="3" key="2">
    <citation type="submission" date="2020-09" db="EMBL/GenBank/DDBJ databases">
        <authorList>
            <person name="Sun Q."/>
            <person name="Zhou Y."/>
        </authorList>
    </citation>
    <scope>NUCLEOTIDE SEQUENCE</scope>
    <source>
        <strain evidence="3">CGMCC 4.7278</strain>
    </source>
</reference>
<evidence type="ECO:0000256" key="1">
    <source>
        <dbReference type="SAM" id="MobiDB-lite"/>
    </source>
</evidence>
<evidence type="ECO:0000259" key="2">
    <source>
        <dbReference type="Pfam" id="PF06259"/>
    </source>
</evidence>
<dbReference type="Pfam" id="PF06259">
    <property type="entry name" value="Abhydrolase_8"/>
    <property type="match status" value="1"/>
</dbReference>
<proteinExistence type="predicted"/>
<reference evidence="3" key="1">
    <citation type="journal article" date="2014" name="Int. J. Syst. Evol. Microbiol.">
        <title>Complete genome sequence of Corynebacterium casei LMG S-19264T (=DSM 44701T), isolated from a smear-ripened cheese.</title>
        <authorList>
            <consortium name="US DOE Joint Genome Institute (JGI-PGF)"/>
            <person name="Walter F."/>
            <person name="Albersmeier A."/>
            <person name="Kalinowski J."/>
            <person name="Ruckert C."/>
        </authorList>
    </citation>
    <scope>NUCLEOTIDE SEQUENCE</scope>
    <source>
        <strain evidence="3">CGMCC 4.7278</strain>
    </source>
</reference>
<dbReference type="GO" id="GO:0016787">
    <property type="term" value="F:hydrolase activity"/>
    <property type="evidence" value="ECO:0007669"/>
    <property type="project" value="UniProtKB-KW"/>
</dbReference>
<sequence>MNAVAPMTISRARSWKTETLGLHGVAWQLAAKKIRDEQTAVASSAGQSDAYWKRESGDAMRTRARTVASDTDKLATALSAAGTAATVAAQDLSSHRLVVLKYADDARANQFDVADDGTVTPSAAMYATLVSRVGKTSATLAWPKLVDAAKDRTVTLKQALADLLAADVRGESTIRDAFKGLPPVDVSTAPMKKEDAPPANASVETNRHWWNSLTTAQQQEMIEKYPETVGNRDGIPVDARDSANRKRLPSLILDAEAHQQTVAAQYGTNSDQYKLATQKLDDLRNVETAAEKIKGADAHNQRYLMMLDTTTGRKTRAAIAVGNPDKADHVSVTTPGRTTTTGSLPGMVKEANNLQYEAEKQLRLQGKNDTVASIAWLGYDTPQNPKAITVGELAEAGVDTGTADRAAEGAKALNQFYNGLEASHDGGKAPHITAVGHSYGSLTTGLALQNGEHPVTDMVVYGSPGVGANSPTELGLDNGHAYVMRADDDLIRWAQDVPKILDWNGVAHPLVEDWQDNNNGGFGSDPARNPNFTQLETHDSTSTDGQHRRLPGAHGHSDYPRSAGGTDADPLPRVTTYNVAAVVAGLPENAIQVRR</sequence>
<evidence type="ECO:0000313" key="4">
    <source>
        <dbReference type="Proteomes" id="UP000612956"/>
    </source>
</evidence>
<keyword evidence="4" id="KW-1185">Reference proteome</keyword>
<dbReference type="InterPro" id="IPR029058">
    <property type="entry name" value="AB_hydrolase_fold"/>
</dbReference>
<dbReference type="AlphaFoldDB" id="A0A917QTA4"/>
<comment type="caution">
    <text evidence="3">The sequence shown here is derived from an EMBL/GenBank/DDBJ whole genome shotgun (WGS) entry which is preliminary data.</text>
</comment>
<evidence type="ECO:0000313" key="3">
    <source>
        <dbReference type="EMBL" id="GGK67460.1"/>
    </source>
</evidence>